<evidence type="ECO:0000313" key="2">
    <source>
        <dbReference type="EMBL" id="CDO76793.1"/>
    </source>
</evidence>
<feature type="region of interest" description="Disordered" evidence="1">
    <location>
        <begin position="465"/>
        <end position="487"/>
    </location>
</feature>
<evidence type="ECO:0000256" key="1">
    <source>
        <dbReference type="SAM" id="MobiDB-lite"/>
    </source>
</evidence>
<accession>A0A060SWF4</accession>
<feature type="compositionally biased region" description="Polar residues" evidence="1">
    <location>
        <begin position="97"/>
        <end position="114"/>
    </location>
</feature>
<dbReference type="EMBL" id="CCBP010000414">
    <property type="protein sequence ID" value="CDO76793.1"/>
    <property type="molecule type" value="Genomic_DNA"/>
</dbReference>
<feature type="compositionally biased region" description="Low complexity" evidence="1">
    <location>
        <begin position="115"/>
        <end position="124"/>
    </location>
</feature>
<keyword evidence="3" id="KW-1185">Reference proteome</keyword>
<dbReference type="STRING" id="5643.A0A060SWF4"/>
<proteinExistence type="predicted"/>
<evidence type="ECO:0000313" key="3">
    <source>
        <dbReference type="Proteomes" id="UP000029665"/>
    </source>
</evidence>
<dbReference type="OrthoDB" id="3269273at2759"/>
<name>A0A060SWF4_PYCCI</name>
<feature type="compositionally biased region" description="Pro residues" evidence="1">
    <location>
        <begin position="1"/>
        <end position="11"/>
    </location>
</feature>
<dbReference type="OMA" id="FRRDICE"/>
<organism evidence="2 3">
    <name type="scientific">Pycnoporus cinnabarinus</name>
    <name type="common">Cinnabar-red polypore</name>
    <name type="synonym">Trametes cinnabarina</name>
    <dbReference type="NCBI Taxonomy" id="5643"/>
    <lineage>
        <taxon>Eukaryota</taxon>
        <taxon>Fungi</taxon>
        <taxon>Dikarya</taxon>
        <taxon>Basidiomycota</taxon>
        <taxon>Agaricomycotina</taxon>
        <taxon>Agaricomycetes</taxon>
        <taxon>Polyporales</taxon>
        <taxon>Polyporaceae</taxon>
        <taxon>Trametes</taxon>
    </lineage>
</organism>
<sequence>MDRLPALPPLPNSYTFNFPSSVTPPVPTPFPNPAPGHVTNHGSSPSSSLSSSFHPPAATTATSFGAPNSQPYEPEQHAESPLSTPNGRATAGEASTMLISDDSSWSMSPTTMGRSSESTTVSSSVTSNPTVLPAIFIDNLSNDLGLLEDQNVQMHLFVDLGSVRPALTPADLATRLYTLGSILALGAEQKRAAAVAAKSVQDLPALFNDLKIRLENTFVFTSQQRDNIRAIAQDVIYQADRTVFKTMFTDTILEKDREKLRLTNVYGNPWRMKQLSTLIRLTCSSVRNHFRRDICESIDDAGKKKSSLNSFTYKSAMKYKLGGAGAQLDVAYAVHNAILRRFAIDHPLLRGAAEKEEVQEDDELGDDGTVSHTTAEDPEGGPPRKKQKAVRAKRPPKGDDFWSQVDKYFAAKVAALGPRIMAPSWRGFFTGNLSLINDIVRQDERDYPHEGGLFADINMPGHSINHEDNTRSSTPVNAGGPSARSTMPRRAGAHLLNLLN</sequence>
<feature type="compositionally biased region" description="Pro residues" evidence="1">
    <location>
        <begin position="22"/>
        <end position="34"/>
    </location>
</feature>
<gene>
    <name evidence="2" type="ORF">BN946_scf184978.g22</name>
</gene>
<dbReference type="AlphaFoldDB" id="A0A060SWF4"/>
<feature type="compositionally biased region" description="Polar residues" evidence="1">
    <location>
        <begin position="59"/>
        <end position="71"/>
    </location>
</feature>
<feature type="region of interest" description="Disordered" evidence="1">
    <location>
        <begin position="355"/>
        <end position="398"/>
    </location>
</feature>
<feature type="compositionally biased region" description="Low complexity" evidence="1">
    <location>
        <begin position="43"/>
        <end position="52"/>
    </location>
</feature>
<dbReference type="Proteomes" id="UP000029665">
    <property type="component" value="Unassembled WGS sequence"/>
</dbReference>
<protein>
    <submittedName>
        <fullName evidence="2">Uncharacterized protein</fullName>
    </submittedName>
</protein>
<dbReference type="HOGENOM" id="CLU_548759_0_0_1"/>
<feature type="compositionally biased region" description="Basic residues" evidence="1">
    <location>
        <begin position="383"/>
        <end position="395"/>
    </location>
</feature>
<feature type="region of interest" description="Disordered" evidence="1">
    <location>
        <begin position="1"/>
        <end position="124"/>
    </location>
</feature>
<comment type="caution">
    <text evidence="2">The sequence shown here is derived from an EMBL/GenBank/DDBJ whole genome shotgun (WGS) entry which is preliminary data.</text>
</comment>
<reference evidence="2" key="1">
    <citation type="submission" date="2014-01" db="EMBL/GenBank/DDBJ databases">
        <title>The genome of the white-rot fungus Pycnoporus cinnabarinus: a basidiomycete model with a versatile arsenal for lignocellulosic biomass breakdown.</title>
        <authorList>
            <person name="Levasseur A."/>
            <person name="Lomascolo A."/>
            <person name="Ruiz-Duenas F.J."/>
            <person name="Uzan E."/>
            <person name="Piumi F."/>
            <person name="Kues U."/>
            <person name="Ram A.F.J."/>
            <person name="Murat C."/>
            <person name="Haon M."/>
            <person name="Benoit I."/>
            <person name="Arfi Y."/>
            <person name="Chevret D."/>
            <person name="Drula E."/>
            <person name="Kwon M.J."/>
            <person name="Gouret P."/>
            <person name="Lesage-Meessen L."/>
            <person name="Lombard V."/>
            <person name="Mariette J."/>
            <person name="Noirot C."/>
            <person name="Park J."/>
            <person name="Patyshakuliyeva A."/>
            <person name="Wieneger R.A.B."/>
            <person name="Wosten H.A.B."/>
            <person name="Martin F."/>
            <person name="Coutinho P.M."/>
            <person name="de Vries R."/>
            <person name="Martinez A.T."/>
            <person name="Klopp C."/>
            <person name="Pontarotti P."/>
            <person name="Henrissat B."/>
            <person name="Record E."/>
        </authorList>
    </citation>
    <scope>NUCLEOTIDE SEQUENCE [LARGE SCALE GENOMIC DNA]</scope>
    <source>
        <strain evidence="2">BRFM137</strain>
    </source>
</reference>
<feature type="compositionally biased region" description="Acidic residues" evidence="1">
    <location>
        <begin position="357"/>
        <end position="366"/>
    </location>
</feature>